<dbReference type="EMBL" id="DS989824">
    <property type="protein sequence ID" value="EFR00963.1"/>
    <property type="molecule type" value="Genomic_DNA"/>
</dbReference>
<organism evidence="4">
    <name type="scientific">Arthroderma gypseum (strain ATCC MYA-4604 / CBS 118893)</name>
    <name type="common">Microsporum gypseum</name>
    <dbReference type="NCBI Taxonomy" id="535722"/>
    <lineage>
        <taxon>Eukaryota</taxon>
        <taxon>Fungi</taxon>
        <taxon>Dikarya</taxon>
        <taxon>Ascomycota</taxon>
        <taxon>Pezizomycotina</taxon>
        <taxon>Eurotiomycetes</taxon>
        <taxon>Eurotiomycetidae</taxon>
        <taxon>Onygenales</taxon>
        <taxon>Arthrodermataceae</taxon>
        <taxon>Nannizzia</taxon>
    </lineage>
</organism>
<dbReference type="GeneID" id="10029076"/>
<dbReference type="VEuPathDB" id="FungiDB:MGYG_03965"/>
<sequence length="619" mass="70469">MLWHRGSPKPLKPGHETPQPKKSGRAKGKARKAAKSHANAITKNSTPTKPPTYVIAIRDFVPLAESIINYKAPRVRVPSTFSTALTRAISARRAHHSILGEKNGAKQDGHTHFISVLERVQNILQPLFSDQNQDTLANKFDNLDVEEPSEESAPAPDTTFPETSESDADASYEAEKVQDLDEMYSAFCLIIQDYHDFRVAIQETWMGYRQGVFDLVSASIMTNTALEFARRLEKDAAPLFDKFGGSAMVMEVVFEAQCKGMGEDKYFRERPDDDLNFRVWEAATQIYFPTYMFLQGFVLMVSNHNMPIIKPGYYGIYDPSSDRTKKTSREKFKEDKIILSEQFTEFALLCICAPDLLAADEFILSCKEAFKTHTVTLFLSFATQVYLDIHHTLRADVRRGLSDLMATAEMIDESIKENLQYHKSLRIMGWPRSNDAVLEKIQQYIDLWVNRDPVGEARRRLKQPPKEHHMMLSSHPLLCGLITYSLKAPFQELSLAFTDAWGSILYTYHLYHAVRQENLLRNKWLDMDVIMGIQEKVFVGDQPKTPEDYLKQFALSMGWSAAAFAKDRRQGALPVSSRGPKYLKELAPVAQMFKSRFSEGSQQTDWTTADIEQIISKSN</sequence>
<name>E4UUJ6_ARTGP</name>
<dbReference type="STRING" id="535722.E4UUJ6"/>
<dbReference type="eggNOG" id="ENOG502RZSK">
    <property type="taxonomic scope" value="Eukaryota"/>
</dbReference>
<keyword evidence="4" id="KW-1185">Reference proteome</keyword>
<protein>
    <recommendedName>
        <fullName evidence="2">DUF6604 domain-containing protein</fullName>
    </recommendedName>
</protein>
<gene>
    <name evidence="3" type="ORF">MGYG_03965</name>
</gene>
<proteinExistence type="predicted"/>
<accession>E4UUJ6</accession>
<dbReference type="AlphaFoldDB" id="E4UUJ6"/>
<evidence type="ECO:0000313" key="4">
    <source>
        <dbReference type="Proteomes" id="UP000002669"/>
    </source>
</evidence>
<evidence type="ECO:0000259" key="2">
    <source>
        <dbReference type="Pfam" id="PF20253"/>
    </source>
</evidence>
<dbReference type="OMA" id="PVAQMFK"/>
<dbReference type="RefSeq" id="XP_003173793.1">
    <property type="nucleotide sequence ID" value="XM_003173745.1"/>
</dbReference>
<reference evidence="4" key="1">
    <citation type="journal article" date="2012" name="MBio">
        <title>Comparative genome analysis of Trichophyton rubrum and related dermatophytes reveals candidate genes involved in infection.</title>
        <authorList>
            <person name="Martinez D.A."/>
            <person name="Oliver B.G."/>
            <person name="Graeser Y."/>
            <person name="Goldberg J.M."/>
            <person name="Li W."/>
            <person name="Martinez-Rossi N.M."/>
            <person name="Monod M."/>
            <person name="Shelest E."/>
            <person name="Barton R.C."/>
            <person name="Birch E."/>
            <person name="Brakhage A.A."/>
            <person name="Chen Z."/>
            <person name="Gurr S.J."/>
            <person name="Heiman D."/>
            <person name="Heitman J."/>
            <person name="Kosti I."/>
            <person name="Rossi A."/>
            <person name="Saif S."/>
            <person name="Samalova M."/>
            <person name="Saunders C.W."/>
            <person name="Shea T."/>
            <person name="Summerbell R.C."/>
            <person name="Xu J."/>
            <person name="Young S."/>
            <person name="Zeng Q."/>
            <person name="Birren B.W."/>
            <person name="Cuomo C.A."/>
            <person name="White T.C."/>
        </authorList>
    </citation>
    <scope>NUCLEOTIDE SEQUENCE [LARGE SCALE GENOMIC DNA]</scope>
    <source>
        <strain evidence="4">ATCC MYA-4604 / CBS 118893</strain>
    </source>
</reference>
<dbReference type="HOGENOM" id="CLU_008976_2_1_1"/>
<dbReference type="InterPro" id="IPR046539">
    <property type="entry name" value="DUF6604"/>
</dbReference>
<feature type="region of interest" description="Disordered" evidence="1">
    <location>
        <begin position="1"/>
        <end position="49"/>
    </location>
</feature>
<dbReference type="PANTHER" id="PTHR38795:SF1">
    <property type="entry name" value="DUF6604 DOMAIN-CONTAINING PROTEIN"/>
    <property type="match status" value="1"/>
</dbReference>
<feature type="compositionally biased region" description="Basic residues" evidence="1">
    <location>
        <begin position="22"/>
        <end position="35"/>
    </location>
</feature>
<dbReference type="InParanoid" id="E4UUJ6"/>
<feature type="region of interest" description="Disordered" evidence="1">
    <location>
        <begin position="145"/>
        <end position="170"/>
    </location>
</feature>
<dbReference type="OrthoDB" id="5238236at2759"/>
<feature type="domain" description="DUF6604" evidence="2">
    <location>
        <begin position="14"/>
        <end position="237"/>
    </location>
</feature>
<evidence type="ECO:0000313" key="3">
    <source>
        <dbReference type="EMBL" id="EFR00963.1"/>
    </source>
</evidence>
<evidence type="ECO:0000256" key="1">
    <source>
        <dbReference type="SAM" id="MobiDB-lite"/>
    </source>
</evidence>
<dbReference type="Pfam" id="PF20253">
    <property type="entry name" value="DUF6604"/>
    <property type="match status" value="1"/>
</dbReference>
<dbReference type="PANTHER" id="PTHR38795">
    <property type="entry name" value="DUF6604 DOMAIN-CONTAINING PROTEIN"/>
    <property type="match status" value="1"/>
</dbReference>
<dbReference type="Proteomes" id="UP000002669">
    <property type="component" value="Unassembled WGS sequence"/>
</dbReference>